<sequence>MPDTHTFDIASVPRYDDPIYRYPFMPFAQVSFAAVVVGLGRRFLDEAAALAGTKRNEWDRAYAGRYERVSEAIEGQRKLLATAADRFYGETASSWQTFAERRELPDETVRRVGGACVEAARTAVGAAHAVWPMLGMTALMRRETVNRVWRDLHTAAQHGVLNL</sequence>
<proteinExistence type="predicted"/>
<evidence type="ECO:0000259" key="2">
    <source>
        <dbReference type="Pfam" id="PF08028"/>
    </source>
</evidence>
<evidence type="ECO:0000313" key="4">
    <source>
        <dbReference type="Proteomes" id="UP001153404"/>
    </source>
</evidence>
<dbReference type="Proteomes" id="UP001153404">
    <property type="component" value="Unassembled WGS sequence"/>
</dbReference>
<protein>
    <recommendedName>
        <fullName evidence="2">Acyl-CoA dehydrogenase C-terminal domain-containing protein</fullName>
    </recommendedName>
</protein>
<dbReference type="RefSeq" id="WP_277531129.1">
    <property type="nucleotide sequence ID" value="NZ_JAPDIA010000003.1"/>
</dbReference>
<keyword evidence="1" id="KW-0560">Oxidoreductase</keyword>
<comment type="caution">
    <text evidence="3">The sequence shown here is derived from an EMBL/GenBank/DDBJ whole genome shotgun (WGS) entry which is preliminary data.</text>
</comment>
<dbReference type="GO" id="GO:0016627">
    <property type="term" value="F:oxidoreductase activity, acting on the CH-CH group of donors"/>
    <property type="evidence" value="ECO:0007669"/>
    <property type="project" value="InterPro"/>
</dbReference>
<reference evidence="3" key="1">
    <citation type="submission" date="2022-10" db="EMBL/GenBank/DDBJ databases">
        <title>Comparative genomic analysis of Cohnella hashimotonis sp. nov., isolated from the International Space Station.</title>
        <authorList>
            <person name="Simpson A."/>
            <person name="Venkateswaran K."/>
        </authorList>
    </citation>
    <scope>NUCLEOTIDE SEQUENCE</scope>
    <source>
        <strain evidence="3">DSM 28161</strain>
    </source>
</reference>
<dbReference type="InterPro" id="IPR036250">
    <property type="entry name" value="AcylCo_DH-like_C"/>
</dbReference>
<dbReference type="AlphaFoldDB" id="A0A9X4QSU4"/>
<gene>
    <name evidence="3" type="ORF">OMP40_10255</name>
</gene>
<dbReference type="Pfam" id="PF08028">
    <property type="entry name" value="Acyl-CoA_dh_2"/>
    <property type="match status" value="1"/>
</dbReference>
<evidence type="ECO:0000256" key="1">
    <source>
        <dbReference type="ARBA" id="ARBA00023002"/>
    </source>
</evidence>
<dbReference type="EMBL" id="JAPDIA010000003">
    <property type="protein sequence ID" value="MDG0809683.1"/>
    <property type="molecule type" value="Genomic_DNA"/>
</dbReference>
<evidence type="ECO:0000313" key="3">
    <source>
        <dbReference type="EMBL" id="MDG0809683.1"/>
    </source>
</evidence>
<feature type="domain" description="Acyl-CoA dehydrogenase C-terminal" evidence="2">
    <location>
        <begin position="31"/>
        <end position="162"/>
    </location>
</feature>
<dbReference type="SUPFAM" id="SSF47203">
    <property type="entry name" value="Acyl-CoA dehydrogenase C-terminal domain-like"/>
    <property type="match status" value="1"/>
</dbReference>
<organism evidence="3 4">
    <name type="scientific">Cohnella rhizosphaerae</name>
    <dbReference type="NCBI Taxonomy" id="1457232"/>
    <lineage>
        <taxon>Bacteria</taxon>
        <taxon>Bacillati</taxon>
        <taxon>Bacillota</taxon>
        <taxon>Bacilli</taxon>
        <taxon>Bacillales</taxon>
        <taxon>Paenibacillaceae</taxon>
        <taxon>Cohnella</taxon>
    </lineage>
</organism>
<keyword evidence="4" id="KW-1185">Reference proteome</keyword>
<name>A0A9X4QSU4_9BACL</name>
<dbReference type="Gene3D" id="1.20.140.10">
    <property type="entry name" value="Butyryl-CoA Dehydrogenase, subunit A, domain 3"/>
    <property type="match status" value="1"/>
</dbReference>
<accession>A0A9X4QSU4</accession>
<dbReference type="InterPro" id="IPR013107">
    <property type="entry name" value="Acyl-CoA_DH_C"/>
</dbReference>